<dbReference type="EMBL" id="PQ295795">
    <property type="protein sequence ID" value="XHV08174.1"/>
    <property type="molecule type" value="Genomic_DNA"/>
</dbReference>
<evidence type="ECO:0000256" key="1">
    <source>
        <dbReference type="ARBA" id="ARBA00004328"/>
    </source>
</evidence>
<sequence length="607" mass="65194">MAAGTLSVTNNSKAVVGVGTTFTSFTAGDFLSLVVGQVPYTVAIASVESDTALTLVLPFDGPTAAGLAWDGVKRDTMSLATMGVTVQAQKALRLMLADENNWRAIFGDEEEITVTLPNGQVMQGMSWGYLSQLMKQVDPVEMRNLQQQAAASEAAAQGFRNEAEGFKTETAGIRDATNQIKAETAGIRDATNTIKTQTDQIKADTQAIKNQTNQIKTDTGAIRDEANAAKAEAQAASTAAQGFRDQAEEWAQSVNPDNLLTKSGNLAGLADKGASWANLMPPGPLRVGADPVNPLDAATKGWVWRGLDDVGLWGLRNNYASDPANGAEVYGGRIDSSMNVAGVEKYRMSIQLQGRNNVDAWTSLATVNALDPSTSPSWDFKYDGKIIFNKGLNPSSTSASPGNTYVTLANTWMDSQYSGHVGFVGGGAGTSGGGWRNFISFGALIHPPSGNSHPHAMIAQVFDYDLASGTQPNGDSVRNTTFNPEAYDITFGNNLGTVNYIFAKSPVSDRALKHDIARIDTQVAYDNVMTMEYSSFVYNYDKKETVRRGFIAQQLEEIDPQYVRKYTNATGKEFLALDENVLLLDLIATVQHLAAKVEALESKLAEK</sequence>
<dbReference type="PROSITE" id="PS51688">
    <property type="entry name" value="ICA"/>
    <property type="match status" value="1"/>
</dbReference>
<dbReference type="Pfam" id="PF13884">
    <property type="entry name" value="Peptidase_S74"/>
    <property type="match status" value="1"/>
</dbReference>
<accession>A0AB74UH56</accession>
<evidence type="ECO:0000259" key="3">
    <source>
        <dbReference type="PROSITE" id="PS51688"/>
    </source>
</evidence>
<keyword evidence="2" id="KW-1227">Viral tail protein</keyword>
<keyword evidence="2" id="KW-0946">Virion</keyword>
<evidence type="ECO:0000256" key="2">
    <source>
        <dbReference type="ARBA" id="ARBA00022732"/>
    </source>
</evidence>
<dbReference type="InterPro" id="IPR030392">
    <property type="entry name" value="S74_ICA"/>
</dbReference>
<dbReference type="GO" id="GO:0098015">
    <property type="term" value="C:virus tail"/>
    <property type="evidence" value="ECO:0007669"/>
    <property type="project" value="UniProtKB-KW"/>
</dbReference>
<evidence type="ECO:0000313" key="4">
    <source>
        <dbReference type="EMBL" id="XHV08174.1"/>
    </source>
</evidence>
<protein>
    <submittedName>
        <fullName evidence="4">Tail tip protein</fullName>
    </submittedName>
</protein>
<dbReference type="Gene3D" id="1.10.287.950">
    <property type="entry name" value="Methyl-accepting chemotaxis protein"/>
    <property type="match status" value="1"/>
</dbReference>
<reference evidence="4" key="1">
    <citation type="submission" date="2024-10" db="EMBL/GenBank/DDBJ databases">
        <authorList>
            <person name="Jin S.J."/>
        </authorList>
    </citation>
    <scope>NUCLEOTIDE SEQUENCE</scope>
</reference>
<comment type="subcellular location">
    <subcellularLocation>
        <location evidence="1">Virion</location>
    </subcellularLocation>
</comment>
<proteinExistence type="predicted"/>
<name>A0AB74UH56_9CAUD</name>
<gene>
    <name evidence="4" type="ORF">A1_00031</name>
</gene>
<feature type="domain" description="Peptidase S74" evidence="3">
    <location>
        <begin position="508"/>
        <end position="604"/>
    </location>
</feature>
<organism evidence="4">
    <name type="scientific">Escherichia phage vB_Eco_Lzu_P1</name>
    <dbReference type="NCBI Taxonomy" id="3348404"/>
    <lineage>
        <taxon>Viruses</taxon>
        <taxon>Duplodnaviria</taxon>
        <taxon>Heunggongvirae</taxon>
        <taxon>Uroviricota</taxon>
        <taxon>Caudoviricetes</taxon>
        <taxon>Dhillonvirus</taxon>
    </lineage>
</organism>